<proteinExistence type="predicted"/>
<evidence type="ECO:0000313" key="10">
    <source>
        <dbReference type="EMBL" id="EJB80972.1"/>
    </source>
</evidence>
<evidence type="ECO:0000256" key="4">
    <source>
        <dbReference type="ARBA" id="ARBA00022496"/>
    </source>
</evidence>
<name>J0N3J6_HELPX</name>
<feature type="coiled-coil region" evidence="8">
    <location>
        <begin position="532"/>
        <end position="627"/>
    </location>
</feature>
<keyword evidence="2" id="KW-0813">Transport</keyword>
<dbReference type="CDD" id="cd00267">
    <property type="entry name" value="ABC_ATPase"/>
    <property type="match status" value="1"/>
</dbReference>
<evidence type="ECO:0000259" key="9">
    <source>
        <dbReference type="SMART" id="SM00382"/>
    </source>
</evidence>
<evidence type="ECO:0000256" key="2">
    <source>
        <dbReference type="ARBA" id="ARBA00022448"/>
    </source>
</evidence>
<dbReference type="PANTHER" id="PTHR42771">
    <property type="entry name" value="IRON(3+)-HYDROXAMATE IMPORT ATP-BINDING PROTEIN FHUC"/>
    <property type="match status" value="1"/>
</dbReference>
<dbReference type="Gene3D" id="3.40.50.300">
    <property type="entry name" value="P-loop containing nucleotide triphosphate hydrolases"/>
    <property type="match status" value="2"/>
</dbReference>
<dbReference type="SUPFAM" id="SSF52540">
    <property type="entry name" value="P-loop containing nucleoside triphosphate hydrolases"/>
    <property type="match status" value="1"/>
</dbReference>
<protein>
    <recommendedName>
        <fullName evidence="9">AAA+ ATPase domain-containing protein</fullName>
    </recommendedName>
</protein>
<keyword evidence="6" id="KW-0406">Ion transport</keyword>
<dbReference type="EMBL" id="AKOZ01000006">
    <property type="protein sequence ID" value="EJB80972.1"/>
    <property type="molecule type" value="Genomic_DNA"/>
</dbReference>
<sequence length="874" mass="102519">MGNKDHSKGSSWHKWDLHAHTPYTHLNKAYQCCEEEFIQKLCDSKIDCIGLTNYFKFNEKEFELKEKIEKRGIKVFYNLEVRLDYQNKEDQCLDFHIIFSDKVTQQEIDNFLRNADANVGGTEKKLADLEKDDFDKAVVNFDQLLECLEKESLKLRGKYSLGFLSRGHGSIECEFLEKGGRNETIYQKIINKSHFLIHSSNNQENLKKDREFWLKCNKPLLQSSDAHEEGSIGKKYTWIKAEKTFEGLKQIIYEPETRVSIDEEKPQDPLYKIDSVGLNFDEEVKTTNEQDDTPFCYAGFNETLFFSPYFTCVIGGRGSGKSTLLQLIASAIKNKSFVKGLKHETIQKYIEIQPDIDIMDSVEYLAQNEVEEFATNVSKFTEAIFNRIDSKSGGKLKELEKQIKESIEKFDEQIAYWQEKNKLEEQLKESEKIRKKYQSIVDAFTDKDYLDKKAKLQAKYQSLIDLKQSKEGFWTFIKELKRVVNFDSKENMEEKNNYDKVYNQLKQDICKKIEEIDTNRENGCFNSEDERIRTLGAEHEALSQEIREFLKEKGVSDENIGDIRNANDHLESTKKNIDDLEHEIKENDNKIKGFSYEDIDKNIEEFKKQINEELNKINSAFAKISKNHKEVKPITIKYRLNKEIFERVFEDFDKLVDKGFNIQRHQSKIKEYLKEIELKNVTGMQHAEFIEKLDSRIENKKAAFYETMMDVFDREIYFQIYRLLILKHLRNVEKYKIFEVRYDKRALNETSFGQRCTAVLVVLLSLGNNPIIIDEPEAHLDSALIANYLVALIKKQKQKRQIIFATHNANFVLNADAELIIQLKNENNKIVAQSFMIESDAYKEDLLKLEGGEKAFKDRERKYGITKDKTKNKE</sequence>
<evidence type="ECO:0000256" key="7">
    <source>
        <dbReference type="ARBA" id="ARBA00023136"/>
    </source>
</evidence>
<dbReference type="SUPFAM" id="SSF89550">
    <property type="entry name" value="PHP domain-like"/>
    <property type="match status" value="1"/>
</dbReference>
<dbReference type="PANTHER" id="PTHR42771:SF2">
    <property type="entry name" value="IRON(3+)-HYDROXAMATE IMPORT ATP-BINDING PROTEIN FHUC"/>
    <property type="match status" value="1"/>
</dbReference>
<evidence type="ECO:0000256" key="5">
    <source>
        <dbReference type="ARBA" id="ARBA00023004"/>
    </source>
</evidence>
<dbReference type="InterPro" id="IPR051535">
    <property type="entry name" value="Siderophore_ABC-ATPase"/>
</dbReference>
<comment type="subcellular location">
    <subcellularLocation>
        <location evidence="1">Cell membrane</location>
        <topology evidence="1">Peripheral membrane protein</topology>
    </subcellularLocation>
</comment>
<feature type="domain" description="AAA+ ATPase" evidence="9">
    <location>
        <begin position="307"/>
        <end position="825"/>
    </location>
</feature>
<gene>
    <name evidence="10" type="ORF">HPHPH6_1343</name>
</gene>
<evidence type="ECO:0000256" key="1">
    <source>
        <dbReference type="ARBA" id="ARBA00004202"/>
    </source>
</evidence>
<accession>J0N3J6</accession>
<evidence type="ECO:0000256" key="6">
    <source>
        <dbReference type="ARBA" id="ARBA00023065"/>
    </source>
</evidence>
<dbReference type="InterPro" id="IPR003593">
    <property type="entry name" value="AAA+_ATPase"/>
</dbReference>
<evidence type="ECO:0000256" key="3">
    <source>
        <dbReference type="ARBA" id="ARBA00022475"/>
    </source>
</evidence>
<dbReference type="SMART" id="SM00382">
    <property type="entry name" value="AAA"/>
    <property type="match status" value="1"/>
</dbReference>
<dbReference type="Proteomes" id="UP000004177">
    <property type="component" value="Unassembled WGS sequence"/>
</dbReference>
<dbReference type="NCBIfam" id="NF045780">
    <property type="entry name" value="TrlF_fam_ATP"/>
    <property type="match status" value="1"/>
</dbReference>
<evidence type="ECO:0000256" key="8">
    <source>
        <dbReference type="SAM" id="Coils"/>
    </source>
</evidence>
<organism evidence="10 11">
    <name type="scientific">Helicobacter pylori Hp H-6</name>
    <dbReference type="NCBI Taxonomy" id="992061"/>
    <lineage>
        <taxon>Bacteria</taxon>
        <taxon>Pseudomonadati</taxon>
        <taxon>Campylobacterota</taxon>
        <taxon>Epsilonproteobacteria</taxon>
        <taxon>Campylobacterales</taxon>
        <taxon>Helicobacteraceae</taxon>
        <taxon>Helicobacter</taxon>
    </lineage>
</organism>
<comment type="caution">
    <text evidence="10">The sequence shown here is derived from an EMBL/GenBank/DDBJ whole genome shotgun (WGS) entry which is preliminary data.</text>
</comment>
<evidence type="ECO:0000313" key="11">
    <source>
        <dbReference type="Proteomes" id="UP000004177"/>
    </source>
</evidence>
<keyword evidence="3" id="KW-1003">Cell membrane</keyword>
<dbReference type="AlphaFoldDB" id="J0N3J6"/>
<keyword evidence="4" id="KW-0410">Iron transport</keyword>
<dbReference type="GO" id="GO:0005886">
    <property type="term" value="C:plasma membrane"/>
    <property type="evidence" value="ECO:0007669"/>
    <property type="project" value="UniProtKB-SubCell"/>
</dbReference>
<dbReference type="GO" id="GO:0006826">
    <property type="term" value="P:iron ion transport"/>
    <property type="evidence" value="ECO:0007669"/>
    <property type="project" value="UniProtKB-KW"/>
</dbReference>
<dbReference type="InterPro" id="IPR054787">
    <property type="entry name" value="TrlF_ATPase"/>
</dbReference>
<dbReference type="Gene3D" id="3.20.20.140">
    <property type="entry name" value="Metal-dependent hydrolases"/>
    <property type="match status" value="1"/>
</dbReference>
<dbReference type="InterPro" id="IPR016195">
    <property type="entry name" value="Pol/histidinol_Pase-like"/>
</dbReference>
<keyword evidence="8" id="KW-0175">Coiled coil</keyword>
<feature type="coiled-coil region" evidence="8">
    <location>
        <begin position="396"/>
        <end position="440"/>
    </location>
</feature>
<keyword evidence="7" id="KW-0472">Membrane</keyword>
<dbReference type="PATRIC" id="fig|992061.3.peg.1323"/>
<reference evidence="10 11" key="1">
    <citation type="journal article" date="2013" name="Pathog. Dis.">
        <title>Genome sequences of 65 Helicobacter pylori strains isolated from asymptomatic individuals and patients with gastric cancer, peptic ulcer disease, or gastritis.</title>
        <authorList>
            <person name="Blanchard T.G."/>
            <person name="Czinn S.J."/>
            <person name="Correa P."/>
            <person name="Nakazawa T."/>
            <person name="Keelan M."/>
            <person name="Morningstar L."/>
            <person name="Santana-Cruz I."/>
            <person name="Maroo A."/>
            <person name="McCracken C."/>
            <person name="Shefchek K."/>
            <person name="Daugherty S."/>
            <person name="Song Y."/>
            <person name="Fraser C.M."/>
            <person name="Fricke W.F."/>
        </authorList>
    </citation>
    <scope>NUCLEOTIDE SEQUENCE [LARGE SCALE GENOMIC DNA]</scope>
    <source>
        <strain evidence="10 11">Hp H-6</strain>
    </source>
</reference>
<keyword evidence="5" id="KW-0408">Iron</keyword>
<dbReference type="InterPro" id="IPR027417">
    <property type="entry name" value="P-loop_NTPase"/>
</dbReference>